<evidence type="ECO:0000313" key="3">
    <source>
        <dbReference type="Ensembl" id="ENSLACP00000001587.1"/>
    </source>
</evidence>
<reference evidence="4" key="1">
    <citation type="submission" date="2011-08" db="EMBL/GenBank/DDBJ databases">
        <title>The draft genome of Latimeria chalumnae.</title>
        <authorList>
            <person name="Di Palma F."/>
            <person name="Alfoldi J."/>
            <person name="Johnson J."/>
            <person name="Berlin A."/>
            <person name="Gnerre S."/>
            <person name="Jaffe D."/>
            <person name="MacCallum I."/>
            <person name="Young S."/>
            <person name="Walker B.J."/>
            <person name="Lander E."/>
            <person name="Lindblad-Toh K."/>
        </authorList>
    </citation>
    <scope>NUCLEOTIDE SEQUENCE [LARGE SCALE GENOMIC DNA]</scope>
    <source>
        <strain evidence="4">Wild caught</strain>
    </source>
</reference>
<dbReference type="SMART" id="SM00431">
    <property type="entry name" value="SCAN"/>
    <property type="match status" value="1"/>
</dbReference>
<dbReference type="AlphaFoldDB" id="H2ZW16"/>
<dbReference type="Proteomes" id="UP000008672">
    <property type="component" value="Unassembled WGS sequence"/>
</dbReference>
<dbReference type="HOGENOM" id="CLU_066570_0_0_1"/>
<dbReference type="InParanoid" id="H2ZW16"/>
<evidence type="ECO:0000256" key="1">
    <source>
        <dbReference type="SAM" id="MobiDB-lite"/>
    </source>
</evidence>
<keyword evidence="4" id="KW-1185">Reference proteome</keyword>
<dbReference type="Pfam" id="PF02023">
    <property type="entry name" value="SCAN"/>
    <property type="match status" value="1"/>
</dbReference>
<dbReference type="PROSITE" id="PS50804">
    <property type="entry name" value="SCAN_BOX"/>
    <property type="match status" value="1"/>
</dbReference>
<dbReference type="GeneTree" id="ENSGT00940000159113"/>
<proteinExistence type="predicted"/>
<dbReference type="Gene3D" id="1.10.4020.10">
    <property type="entry name" value="DNA breaking-rejoining enzymes"/>
    <property type="match status" value="1"/>
</dbReference>
<dbReference type="eggNOG" id="KOG1721">
    <property type="taxonomic scope" value="Eukaryota"/>
</dbReference>
<evidence type="ECO:0000259" key="2">
    <source>
        <dbReference type="PROSITE" id="PS50804"/>
    </source>
</evidence>
<reference evidence="3" key="3">
    <citation type="submission" date="2025-09" db="UniProtKB">
        <authorList>
            <consortium name="Ensembl"/>
        </authorList>
    </citation>
    <scope>IDENTIFICATION</scope>
</reference>
<dbReference type="PANTHER" id="PTHR46888">
    <property type="entry name" value="ZINC KNUCKLE DOMAINCONTAINING PROTEIN-RELATED"/>
    <property type="match status" value="1"/>
</dbReference>
<dbReference type="OMA" id="CTEREKW"/>
<organism evidence="3 4">
    <name type="scientific">Latimeria chalumnae</name>
    <name type="common">Coelacanth</name>
    <dbReference type="NCBI Taxonomy" id="7897"/>
    <lineage>
        <taxon>Eukaryota</taxon>
        <taxon>Metazoa</taxon>
        <taxon>Chordata</taxon>
        <taxon>Craniata</taxon>
        <taxon>Vertebrata</taxon>
        <taxon>Euteleostomi</taxon>
        <taxon>Coelacanthiformes</taxon>
        <taxon>Coelacanthidae</taxon>
        <taxon>Latimeria</taxon>
    </lineage>
</organism>
<dbReference type="PANTHER" id="PTHR46888:SF15">
    <property type="entry name" value="ZINC FINGER AND SCAN DOMAIN-CONTAINING PROTEIN 12-LIKE"/>
    <property type="match status" value="1"/>
</dbReference>
<dbReference type="InterPro" id="IPR003309">
    <property type="entry name" value="SCAN_dom"/>
</dbReference>
<accession>H2ZW16</accession>
<dbReference type="Bgee" id="ENSLACG00000001416">
    <property type="expression patterns" value="Expressed in post-anal tail muscle"/>
</dbReference>
<protein>
    <recommendedName>
        <fullName evidence="2">SCAN box domain-containing protein</fullName>
    </recommendedName>
</protein>
<name>H2ZW16_LATCH</name>
<dbReference type="InterPro" id="IPR038269">
    <property type="entry name" value="SCAN_sf"/>
</dbReference>
<dbReference type="EMBL" id="AFYH01242762">
    <property type="status" value="NOT_ANNOTATED_CDS"/>
    <property type="molecule type" value="Genomic_DNA"/>
</dbReference>
<evidence type="ECO:0000313" key="4">
    <source>
        <dbReference type="Proteomes" id="UP000008672"/>
    </source>
</evidence>
<dbReference type="Ensembl" id="ENSLACT00000001600.1">
    <property type="protein sequence ID" value="ENSLACP00000001587.1"/>
    <property type="gene ID" value="ENSLACG00000001416.1"/>
</dbReference>
<dbReference type="FunCoup" id="H2ZW16">
    <property type="interactions" value="4312"/>
</dbReference>
<feature type="domain" description="SCAN box" evidence="2">
    <location>
        <begin position="154"/>
        <end position="229"/>
    </location>
</feature>
<feature type="region of interest" description="Disordered" evidence="1">
    <location>
        <begin position="243"/>
        <end position="266"/>
    </location>
</feature>
<sequence>QLLLWSGSKRSTLAKKKKKMSNVTLVFKMAPYQRETNQVLMMRTNQGQSEIQELMQRLLQVETWETATQPIWASLVLQKMTAKDDVEANLLAFKRCTEREKWPKEQWARIVAPFLMGDAQKAYFDLEPEAAADYKVLKEEILSRAGVTPTVRAQRFQSWKYWVGKALRSQMFDLIHLARSWLQPESNNPAKIPELIVMDRFICILLPSIQRWVGQGNPADTQELVALVERHMAAEELSHDTVVPTPRNLQRPPNPKIQTSNGKTLFGKGGAEEQREAVKGLMSVGKGFKCNEEEPMKQSCVVQLVSHVEITHTFLKPVKLNDEEVMALIDSSSVTLVLANLVCPSNLNHGAKTGIRCVHGEVLYYPTIQVKIGCEGHTREVMVGVVLNL</sequence>
<reference evidence="3" key="2">
    <citation type="submission" date="2025-08" db="UniProtKB">
        <authorList>
            <consortium name="Ensembl"/>
        </authorList>
    </citation>
    <scope>IDENTIFICATION</scope>
</reference>
<dbReference type="SUPFAM" id="SSF47353">
    <property type="entry name" value="Retrovirus capsid dimerization domain-like"/>
    <property type="match status" value="1"/>
</dbReference>